<evidence type="ECO:0000256" key="1">
    <source>
        <dbReference type="ARBA" id="ARBA00004123"/>
    </source>
</evidence>
<feature type="non-terminal residue" evidence="9">
    <location>
        <position position="173"/>
    </location>
</feature>
<name>A0A0V1MWZ9_9BILA</name>
<reference evidence="9 10" key="1">
    <citation type="submission" date="2015-01" db="EMBL/GenBank/DDBJ databases">
        <title>Evolution of Trichinella species and genotypes.</title>
        <authorList>
            <person name="Korhonen P.K."/>
            <person name="Edoardo P."/>
            <person name="Giuseppe L.R."/>
            <person name="Gasser R.B."/>
        </authorList>
    </citation>
    <scope>NUCLEOTIDE SEQUENCE [LARGE SCALE GENOMIC DNA]</scope>
    <source>
        <strain evidence="9">ISS1980</strain>
    </source>
</reference>
<dbReference type="GO" id="GO:0070525">
    <property type="term" value="P:tRNA threonylcarbamoyladenosine metabolic process"/>
    <property type="evidence" value="ECO:0007669"/>
    <property type="project" value="TreeGrafter"/>
</dbReference>
<keyword evidence="6" id="KW-0539">Nucleus</keyword>
<keyword evidence="5" id="KW-0819">tRNA processing</keyword>
<dbReference type="Proteomes" id="UP000054843">
    <property type="component" value="Unassembled WGS sequence"/>
</dbReference>
<evidence type="ECO:0000256" key="7">
    <source>
        <dbReference type="ARBA" id="ARBA00053047"/>
    </source>
</evidence>
<comment type="subcellular location">
    <subcellularLocation>
        <location evidence="2">Cytoplasm</location>
    </subcellularLocation>
    <subcellularLocation>
        <location evidence="1">Nucleus</location>
    </subcellularLocation>
</comment>
<proteinExistence type="inferred from homology"/>
<evidence type="ECO:0000256" key="2">
    <source>
        <dbReference type="ARBA" id="ARBA00004496"/>
    </source>
</evidence>
<evidence type="ECO:0000256" key="4">
    <source>
        <dbReference type="ARBA" id="ARBA00022490"/>
    </source>
</evidence>
<dbReference type="Gene3D" id="3.30.310.50">
    <property type="entry name" value="Alpha-D-phosphohexomutase, C-terminal domain"/>
    <property type="match status" value="1"/>
</dbReference>
<evidence type="ECO:0000256" key="6">
    <source>
        <dbReference type="ARBA" id="ARBA00023242"/>
    </source>
</evidence>
<sequence>MAIPFLNQRLAQIACNSLCADPEPPRSTVTKELSVSRNELRVYVVFCSENIKSLRVSFNNFMDLLMLCMEYCKMSMPSLSIRMKTLTVDQNHFPLKSSKLILLIIASFTPIIRSSFLHHCACLNAYHSHVVLIHYQEFRKHNLFAEIYALKMQNLYRSSDLDDAVLKVHNMRI</sequence>
<dbReference type="GO" id="GO:0000408">
    <property type="term" value="C:EKC/KEOPS complex"/>
    <property type="evidence" value="ECO:0007669"/>
    <property type="project" value="TreeGrafter"/>
</dbReference>
<dbReference type="GO" id="GO:0008033">
    <property type="term" value="P:tRNA processing"/>
    <property type="evidence" value="ECO:0007669"/>
    <property type="project" value="UniProtKB-KW"/>
</dbReference>
<comment type="function">
    <text evidence="7">Component of the EKC/KEOPS complex that is required for the formation of a threonylcarbamoyl group on adenosine at position 37 (t(6)A37) in tRNAs that read codons beginning with adenine. The complex is probably involved in the transfer of the threonylcarbamoyl moiety of threonylcarbamoyl-AMP (TC-AMP) to the N6 group of A37. LAGE3 functions as a dimerization module for the complex.</text>
</comment>
<dbReference type="STRING" id="268474.A0A0V1MWZ9"/>
<evidence type="ECO:0000256" key="3">
    <source>
        <dbReference type="ARBA" id="ARBA00007073"/>
    </source>
</evidence>
<dbReference type="AlphaFoldDB" id="A0A0V1MWZ9"/>
<dbReference type="InterPro" id="IPR015419">
    <property type="entry name" value="CTAG/Pcc1"/>
</dbReference>
<accession>A0A0V1MWZ9</accession>
<dbReference type="GO" id="GO:0005737">
    <property type="term" value="C:cytoplasm"/>
    <property type="evidence" value="ECO:0007669"/>
    <property type="project" value="UniProtKB-SubCell"/>
</dbReference>
<protein>
    <recommendedName>
        <fullName evidence="8">L antigen family member 3</fullName>
    </recommendedName>
</protein>
<dbReference type="GO" id="GO:0005634">
    <property type="term" value="C:nucleus"/>
    <property type="evidence" value="ECO:0007669"/>
    <property type="project" value="UniProtKB-SubCell"/>
</dbReference>
<evidence type="ECO:0000256" key="8">
    <source>
        <dbReference type="ARBA" id="ARBA00076355"/>
    </source>
</evidence>
<comment type="similarity">
    <text evidence="3">Belongs to the CTAG/PCC1 family.</text>
</comment>
<dbReference type="EMBL" id="JYDO01000029">
    <property type="protein sequence ID" value="KRZ76276.1"/>
    <property type="molecule type" value="Genomic_DNA"/>
</dbReference>
<dbReference type="FunFam" id="3.30.310.50:FF:000005">
    <property type="entry name" value="L antigen family member 3"/>
    <property type="match status" value="1"/>
</dbReference>
<dbReference type="OrthoDB" id="10025739at2759"/>
<organism evidence="9 10">
    <name type="scientific">Trichinella papuae</name>
    <dbReference type="NCBI Taxonomy" id="268474"/>
    <lineage>
        <taxon>Eukaryota</taxon>
        <taxon>Metazoa</taxon>
        <taxon>Ecdysozoa</taxon>
        <taxon>Nematoda</taxon>
        <taxon>Enoplea</taxon>
        <taxon>Dorylaimia</taxon>
        <taxon>Trichinellida</taxon>
        <taxon>Trichinellidae</taxon>
        <taxon>Trichinella</taxon>
    </lineage>
</organism>
<keyword evidence="10" id="KW-1185">Reference proteome</keyword>
<dbReference type="PANTHER" id="PTHR31283">
    <property type="entry name" value="EKC/KEOPS COMPLEX SUBUNIT PCC1 FAMILY MEMBER"/>
    <property type="match status" value="1"/>
</dbReference>
<dbReference type="Pfam" id="PF09341">
    <property type="entry name" value="Pcc1"/>
    <property type="match status" value="1"/>
</dbReference>
<keyword evidence="4" id="KW-0963">Cytoplasm</keyword>
<gene>
    <name evidence="9" type="primary">Lage3</name>
    <name evidence="9" type="ORF">T10_8901</name>
</gene>
<evidence type="ECO:0000313" key="9">
    <source>
        <dbReference type="EMBL" id="KRZ76276.1"/>
    </source>
</evidence>
<evidence type="ECO:0000256" key="5">
    <source>
        <dbReference type="ARBA" id="ARBA00022694"/>
    </source>
</evidence>
<dbReference type="PANTHER" id="PTHR31283:SF5">
    <property type="entry name" value="EKC_KEOPS COMPLEX SUBUNIT LAGE3"/>
    <property type="match status" value="1"/>
</dbReference>
<comment type="caution">
    <text evidence="9">The sequence shown here is derived from an EMBL/GenBank/DDBJ whole genome shotgun (WGS) entry which is preliminary data.</text>
</comment>
<evidence type="ECO:0000313" key="10">
    <source>
        <dbReference type="Proteomes" id="UP000054843"/>
    </source>
</evidence>